<feature type="compositionally biased region" description="Basic and acidic residues" evidence="1">
    <location>
        <begin position="286"/>
        <end position="297"/>
    </location>
</feature>
<reference evidence="3 4" key="1">
    <citation type="journal article" date="2013" name="BMC Genomics">
        <title>The genome and transcriptome of the pine saprophyte Ophiostoma piceae, and a comparison with the bark beetle-associated pine pathogen Grosmannia clavigera.</title>
        <authorList>
            <person name="Haridas S."/>
            <person name="Wang Y."/>
            <person name="Lim L."/>
            <person name="Massoumi Alamouti S."/>
            <person name="Jackman S."/>
            <person name="Docking R."/>
            <person name="Robertson G."/>
            <person name="Birol I."/>
            <person name="Bohlmann J."/>
            <person name="Breuil C."/>
        </authorList>
    </citation>
    <scope>NUCLEOTIDE SEQUENCE [LARGE SCALE GENOMIC DNA]</scope>
    <source>
        <strain evidence="3 4">UAMH 11346</strain>
    </source>
</reference>
<dbReference type="OrthoDB" id="10263741at2759"/>
<feature type="region of interest" description="Disordered" evidence="1">
    <location>
        <begin position="265"/>
        <end position="316"/>
    </location>
</feature>
<evidence type="ECO:0000313" key="4">
    <source>
        <dbReference type="Proteomes" id="UP000016923"/>
    </source>
</evidence>
<accession>S3BTI0</accession>
<feature type="region of interest" description="Disordered" evidence="1">
    <location>
        <begin position="77"/>
        <end position="179"/>
    </location>
</feature>
<dbReference type="VEuPathDB" id="FungiDB:F503_06443"/>
<feature type="compositionally biased region" description="Acidic residues" evidence="1">
    <location>
        <begin position="270"/>
        <end position="285"/>
    </location>
</feature>
<protein>
    <submittedName>
        <fullName evidence="3">Swi snf complex protein</fullName>
    </submittedName>
</protein>
<proteinExistence type="predicted"/>
<dbReference type="CDD" id="cd10568">
    <property type="entry name" value="SWIB_like"/>
    <property type="match status" value="1"/>
</dbReference>
<dbReference type="PANTHER" id="PTHR13844">
    <property type="entry name" value="SWI/SNF-RELATED MATRIX-ASSOCIATED ACTIN-DEPENDENT REGULATOR OF CHROMATIN SUBFAMILY D"/>
    <property type="match status" value="1"/>
</dbReference>
<feature type="compositionally biased region" description="Low complexity" evidence="1">
    <location>
        <begin position="123"/>
        <end position="154"/>
    </location>
</feature>
<dbReference type="InterPro" id="IPR019835">
    <property type="entry name" value="SWIB_domain"/>
</dbReference>
<evidence type="ECO:0000256" key="1">
    <source>
        <dbReference type="SAM" id="MobiDB-lite"/>
    </source>
</evidence>
<dbReference type="eggNOG" id="KOG2570">
    <property type="taxonomic scope" value="Eukaryota"/>
</dbReference>
<feature type="compositionally biased region" description="Low complexity" evidence="1">
    <location>
        <begin position="77"/>
        <end position="87"/>
    </location>
</feature>
<evidence type="ECO:0000313" key="3">
    <source>
        <dbReference type="EMBL" id="EPE03737.1"/>
    </source>
</evidence>
<dbReference type="EMBL" id="KE148165">
    <property type="protein sequence ID" value="EPE03737.1"/>
    <property type="molecule type" value="Genomic_DNA"/>
</dbReference>
<dbReference type="PROSITE" id="PS51925">
    <property type="entry name" value="SWIB_MDM2"/>
    <property type="match status" value="1"/>
</dbReference>
<dbReference type="SMART" id="SM00151">
    <property type="entry name" value="SWIB"/>
    <property type="match status" value="1"/>
</dbReference>
<dbReference type="OMA" id="IVIEYWV"/>
<dbReference type="STRING" id="1262450.S3BTI0"/>
<feature type="domain" description="DM2" evidence="2">
    <location>
        <begin position="398"/>
        <end position="475"/>
    </location>
</feature>
<name>S3BTI0_OPHP1</name>
<dbReference type="Gene3D" id="1.10.245.10">
    <property type="entry name" value="SWIB/MDM2 domain"/>
    <property type="match status" value="1"/>
</dbReference>
<dbReference type="HOGENOM" id="CLU_023529_2_0_1"/>
<dbReference type="SUPFAM" id="SSF47592">
    <property type="entry name" value="SWIB/MDM2 domain"/>
    <property type="match status" value="1"/>
</dbReference>
<dbReference type="InterPro" id="IPR036885">
    <property type="entry name" value="SWIB_MDM2_dom_sf"/>
</dbReference>
<dbReference type="Pfam" id="PF02201">
    <property type="entry name" value="SWIB"/>
    <property type="match status" value="1"/>
</dbReference>
<dbReference type="InterPro" id="IPR003121">
    <property type="entry name" value="SWIB_MDM2_domain"/>
</dbReference>
<keyword evidence="4" id="KW-1185">Reference proteome</keyword>
<feature type="region of interest" description="Disordered" evidence="1">
    <location>
        <begin position="1"/>
        <end position="55"/>
    </location>
</feature>
<evidence type="ECO:0000259" key="2">
    <source>
        <dbReference type="PROSITE" id="PS51925"/>
    </source>
</evidence>
<dbReference type="Proteomes" id="UP000016923">
    <property type="component" value="Unassembled WGS sequence"/>
</dbReference>
<gene>
    <name evidence="3" type="ORF">F503_06443</name>
</gene>
<sequence length="641" mass="71709">MQPGYRPFPQQVAPMPLGSTPTRRGQAPMAPNTGAAHQLAPGAPHHLQPHQQPHRYTEQEIRNLARTPSFQLQQQIHPQAHPGQHQNHQNHPHAHSAPMPMAPGPHHHQAPPPMAHPGHPGHHMPQQMHPQHQAAAAAAAAQQQQQQQAAQQQQNMAIEAAKRRSRKPTDKTMPDGVDNVIIGDGVQRYRELRDFERRLDATMTRKRLDVVDSIQRNGAKRYKTLRVWVSNTAENQLWQTGGGVNVDNFDFSTNSEASYRVKIEGRLIDDDNDDDEGGEDATSADDESKKDSDKAEDADGDAMETDGASAKPAKKGRHHLTEFFRAITIEYNTKKSVLPENAPKPIEWKRPEVRPPPTVPGQPIMAPAAAQVPEYDELTFKRPGDENINVTINMFRYEEPERFELDEILADIVDMKEATRAEAVMGLFEYIRLQGLQEDEEKRNFRCDDLLKKLVANDIGYIPMLYEYVNKHIRALPPVQLVYTIRVDEEFHRQQAPPATIYDIRVAVDDPLRAQLRPFVQSPQYMGLLRDVGALDEQLAILVQAVSMSKSKHEFLSALAKDPAQFVRQWLSSQKRDLEVIMGESVRGGSGGAGGAGIAGGDQSGESWWRRGGQSSVWASQNARESVNLLLAKQPLIPRAV</sequence>
<dbReference type="AlphaFoldDB" id="S3BTI0"/>
<organism evidence="3 4">
    <name type="scientific">Ophiostoma piceae (strain UAMH 11346)</name>
    <name type="common">Sap stain fungus</name>
    <dbReference type="NCBI Taxonomy" id="1262450"/>
    <lineage>
        <taxon>Eukaryota</taxon>
        <taxon>Fungi</taxon>
        <taxon>Dikarya</taxon>
        <taxon>Ascomycota</taxon>
        <taxon>Pezizomycotina</taxon>
        <taxon>Sordariomycetes</taxon>
        <taxon>Sordariomycetidae</taxon>
        <taxon>Ophiostomatales</taxon>
        <taxon>Ophiostomataceae</taxon>
        <taxon>Ophiostoma</taxon>
    </lineage>
</organism>